<dbReference type="PROSITE" id="PS51257">
    <property type="entry name" value="PROKAR_LIPOPROTEIN"/>
    <property type="match status" value="1"/>
</dbReference>
<keyword evidence="4" id="KW-1185">Reference proteome</keyword>
<dbReference type="EMBL" id="JALKHS010000007">
    <property type="protein sequence ID" value="MCK0532079.1"/>
    <property type="molecule type" value="Genomic_DNA"/>
</dbReference>
<proteinExistence type="predicted"/>
<evidence type="ECO:0000256" key="1">
    <source>
        <dbReference type="SAM" id="SignalP"/>
    </source>
</evidence>
<dbReference type="Pfam" id="PF13739">
    <property type="entry name" value="PdaC"/>
    <property type="match status" value="1"/>
</dbReference>
<reference evidence="3 4" key="1">
    <citation type="submission" date="2022-04" db="EMBL/GenBank/DDBJ databases">
        <authorList>
            <person name="Huq M.A."/>
        </authorList>
    </citation>
    <scope>NUCLEOTIDE SEQUENCE [LARGE SCALE GENOMIC DNA]</scope>
    <source>
        <strain evidence="3 4">MAH-33</strain>
    </source>
</reference>
<sequence>MMRKKAGPVAGLALFLCACTPTASDQPEGRADKGEDAATANFLNRMAGAEQPKPPSEPFQQAEKTDLLEFLYAWPAQASAVPQIAAKLRKDMESGKVDALKMAADDRKSAQQSGFPFHAHSLETRWTVAADTPRFLSLRSSRYTYTGGAHGMTGYDVLLWDKARKRETSVNALMTSPAAFAEAIRTSFCDGLDKARAKKRGGPIMRGDDPFTQCIDPMKEVLVPTSRGGKLIDRIVVVVGPYSAGPYSEGTYEVPLAVDAAMRKAIKTEYQNAFAGGS</sequence>
<evidence type="ECO:0000313" key="4">
    <source>
        <dbReference type="Proteomes" id="UP001203512"/>
    </source>
</evidence>
<comment type="caution">
    <text evidence="3">The sequence shown here is derived from an EMBL/GenBank/DDBJ whole genome shotgun (WGS) entry which is preliminary data.</text>
</comment>
<gene>
    <name evidence="3" type="ORF">MU848_10860</name>
</gene>
<dbReference type="Gene3D" id="3.30.565.40">
    <property type="entry name" value="Fervidobacterium nodosum Rt17-B1 like"/>
    <property type="match status" value="1"/>
</dbReference>
<dbReference type="Proteomes" id="UP001203512">
    <property type="component" value="Unassembled WGS sequence"/>
</dbReference>
<organism evidence="3 4">
    <name type="scientific">Sphingobium agri</name>
    <dbReference type="NCBI Taxonomy" id="2933566"/>
    <lineage>
        <taxon>Bacteria</taxon>
        <taxon>Pseudomonadati</taxon>
        <taxon>Pseudomonadota</taxon>
        <taxon>Alphaproteobacteria</taxon>
        <taxon>Sphingomonadales</taxon>
        <taxon>Sphingomonadaceae</taxon>
        <taxon>Sphingobium</taxon>
    </lineage>
</organism>
<dbReference type="RefSeq" id="WP_380800694.1">
    <property type="nucleotide sequence ID" value="NZ_JALKHS010000007.1"/>
</dbReference>
<evidence type="ECO:0000259" key="2">
    <source>
        <dbReference type="Pfam" id="PF13739"/>
    </source>
</evidence>
<evidence type="ECO:0000313" key="3">
    <source>
        <dbReference type="EMBL" id="MCK0532079.1"/>
    </source>
</evidence>
<feature type="domain" description="Deacetylase PdaC" evidence="2">
    <location>
        <begin position="62"/>
        <end position="153"/>
    </location>
</feature>
<accession>A0ABT0DYI8</accession>
<keyword evidence="1" id="KW-0732">Signal</keyword>
<feature type="chain" id="PRO_5046939180" evidence="1">
    <location>
        <begin position="24"/>
        <end position="278"/>
    </location>
</feature>
<feature type="signal peptide" evidence="1">
    <location>
        <begin position="1"/>
        <end position="23"/>
    </location>
</feature>
<protein>
    <submittedName>
        <fullName evidence="3">DUF4163 domain-containing protein</fullName>
    </submittedName>
</protein>
<dbReference type="InterPro" id="IPR025303">
    <property type="entry name" value="PdaC"/>
</dbReference>
<name>A0ABT0DYI8_9SPHN</name>